<dbReference type="RefSeq" id="WP_085729278.1">
    <property type="nucleotide sequence ID" value="NZ_NBYN01000074.1"/>
</dbReference>
<reference evidence="2" key="1">
    <citation type="submission" date="2017-04" db="EMBL/GenBank/DDBJ databases">
        <authorList>
            <person name="Abreu V.A."/>
            <person name="Popin R.V."/>
            <person name="Rigonato J."/>
            <person name="Andreote A.P."/>
            <person name="Schaker P.C."/>
            <person name="Hoff-Risseti C."/>
            <person name="Alvarenga D.O."/>
            <person name="Varani A.M."/>
            <person name="Fiore M.F."/>
        </authorList>
    </citation>
    <scope>NUCLEOTIDE SEQUENCE [LARGE SCALE GENOMIC DNA]</scope>
    <source>
        <strain evidence="2">CENA303</strain>
    </source>
</reference>
<protein>
    <submittedName>
        <fullName evidence="1">Uncharacterized protein</fullName>
    </submittedName>
</protein>
<name>A0A1X4G2R2_9CYAN</name>
<evidence type="ECO:0000313" key="1">
    <source>
        <dbReference type="EMBL" id="OSO87085.1"/>
    </source>
</evidence>
<accession>A0A1X4G2R2</accession>
<dbReference type="Proteomes" id="UP000192997">
    <property type="component" value="Unassembled WGS sequence"/>
</dbReference>
<dbReference type="AlphaFoldDB" id="A0A1X4G2R2"/>
<proteinExistence type="predicted"/>
<dbReference type="EMBL" id="NBYN01000074">
    <property type="protein sequence ID" value="OSO87085.1"/>
    <property type="molecule type" value="Genomic_DNA"/>
</dbReference>
<organism evidence="1 2">
    <name type="scientific">Cylindrospermopsis raciborskii CENA303</name>
    <dbReference type="NCBI Taxonomy" id="1170769"/>
    <lineage>
        <taxon>Bacteria</taxon>
        <taxon>Bacillati</taxon>
        <taxon>Cyanobacteriota</taxon>
        <taxon>Cyanophyceae</taxon>
        <taxon>Nostocales</taxon>
        <taxon>Aphanizomenonaceae</taxon>
        <taxon>Cylindrospermopsis</taxon>
    </lineage>
</organism>
<comment type="caution">
    <text evidence="1">The sequence shown here is derived from an EMBL/GenBank/DDBJ whole genome shotgun (WGS) entry which is preliminary data.</text>
</comment>
<sequence length="69" mass="8225">MLELLEPNTLSHILPELSVEEQQVISGGGHWTQFSHHGHYRPWYRHDRRVYYYNSSCNNNSECDDRCCD</sequence>
<evidence type="ECO:0000313" key="2">
    <source>
        <dbReference type="Proteomes" id="UP000192997"/>
    </source>
</evidence>
<gene>
    <name evidence="1" type="ORF">B7O87_15520</name>
</gene>